<accession>A0A9D1DK91</accession>
<reference evidence="1" key="1">
    <citation type="submission" date="2020-10" db="EMBL/GenBank/DDBJ databases">
        <authorList>
            <person name="Gilroy R."/>
        </authorList>
    </citation>
    <scope>NUCLEOTIDE SEQUENCE</scope>
    <source>
        <strain evidence="1">ChiGjej3B3-7149</strain>
    </source>
</reference>
<sequence>MAAYDKNLDYSDLIAAEAAKGVNADRALLAELEAARNAKIAGEGLDYAQTNVYTQEFSSPPHYYTAEDHSDYINEIYAAAERQALAALEGAYTEQLAAFDSEAAALPGTYREAKNRAAADAAVTQQSMNERFTASGLNSGAQGQAALALGIAAQGSMAALDAEEARSLAELESRRAQVKAQYQNAVAQAIAQNEIERANALYQEAVRVDNSFAVLDSETLELLTTPKAAAQTSSSSSSYVPSSSTAALSGYDKLSAQLGAAKTTSSKLALIQNALSAGSINSYEAGLLRVKYGLPSVSITKPASGGGSGKVTATTK</sequence>
<dbReference type="AlphaFoldDB" id="A0A9D1DK91"/>
<evidence type="ECO:0000313" key="2">
    <source>
        <dbReference type="Proteomes" id="UP000824238"/>
    </source>
</evidence>
<dbReference type="EMBL" id="DVHH01000053">
    <property type="protein sequence ID" value="HIR54345.1"/>
    <property type="molecule type" value="Genomic_DNA"/>
</dbReference>
<dbReference type="Proteomes" id="UP000824238">
    <property type="component" value="Unassembled WGS sequence"/>
</dbReference>
<gene>
    <name evidence="1" type="ORF">IAD36_01930</name>
</gene>
<comment type="caution">
    <text evidence="1">The sequence shown here is derived from an EMBL/GenBank/DDBJ whole genome shotgun (WGS) entry which is preliminary data.</text>
</comment>
<name>A0A9D1DK91_9FIRM</name>
<protein>
    <submittedName>
        <fullName evidence="1">Uncharacterized protein</fullName>
    </submittedName>
</protein>
<proteinExistence type="predicted"/>
<evidence type="ECO:0000313" key="1">
    <source>
        <dbReference type="EMBL" id="HIR54345.1"/>
    </source>
</evidence>
<organism evidence="1 2">
    <name type="scientific">Candidatus Scatomorpha intestinigallinarum</name>
    <dbReference type="NCBI Taxonomy" id="2840923"/>
    <lineage>
        <taxon>Bacteria</taxon>
        <taxon>Bacillati</taxon>
        <taxon>Bacillota</taxon>
        <taxon>Clostridia</taxon>
        <taxon>Eubacteriales</taxon>
        <taxon>Candidatus Scatomorpha</taxon>
    </lineage>
</organism>
<reference evidence="1" key="2">
    <citation type="journal article" date="2021" name="PeerJ">
        <title>Extensive microbial diversity within the chicken gut microbiome revealed by metagenomics and culture.</title>
        <authorList>
            <person name="Gilroy R."/>
            <person name="Ravi A."/>
            <person name="Getino M."/>
            <person name="Pursley I."/>
            <person name="Horton D.L."/>
            <person name="Alikhan N.F."/>
            <person name="Baker D."/>
            <person name="Gharbi K."/>
            <person name="Hall N."/>
            <person name="Watson M."/>
            <person name="Adriaenssens E.M."/>
            <person name="Foster-Nyarko E."/>
            <person name="Jarju S."/>
            <person name="Secka A."/>
            <person name="Antonio M."/>
            <person name="Oren A."/>
            <person name="Chaudhuri R.R."/>
            <person name="La Ragione R."/>
            <person name="Hildebrand F."/>
            <person name="Pallen M.J."/>
        </authorList>
    </citation>
    <scope>NUCLEOTIDE SEQUENCE</scope>
    <source>
        <strain evidence="1">ChiGjej3B3-7149</strain>
    </source>
</reference>